<dbReference type="EMBL" id="CP102332">
    <property type="protein sequence ID" value="UUS34593.1"/>
    <property type="molecule type" value="Genomic_DNA"/>
</dbReference>
<protein>
    <submittedName>
        <fullName evidence="2">Uncharacterized protein</fullName>
    </submittedName>
</protein>
<evidence type="ECO:0000313" key="2">
    <source>
        <dbReference type="EMBL" id="UUS34593.1"/>
    </source>
</evidence>
<evidence type="ECO:0000256" key="1">
    <source>
        <dbReference type="SAM" id="MobiDB-lite"/>
    </source>
</evidence>
<feature type="region of interest" description="Disordered" evidence="1">
    <location>
        <begin position="159"/>
        <end position="194"/>
    </location>
</feature>
<accession>A0ABY5NF01</accession>
<keyword evidence="3" id="KW-1185">Reference proteome</keyword>
<sequence>MQILYDGPDRGEDRLVRGLLGAVQGAPGRLVARVQAADPARGGHLPVDPLQLGADETGAVGGELFEAVGHGVAEDVEEDVLVGPPQAPLGATCGRVERRQLAAHRPGGLPGELTWEEFTAACSARRPNITSTRPLELMPRSGGRLFLPSPYVELLGRWRGREPGAGPGQPGGRRRWTGPGGNRASKRPAPVRAA</sequence>
<proteinExistence type="predicted"/>
<dbReference type="Proteomes" id="UP001060150">
    <property type="component" value="Chromosome"/>
</dbReference>
<reference evidence="2" key="1">
    <citation type="submission" date="2022-08" db="EMBL/GenBank/DDBJ databases">
        <title>Streptomyces changanensis sp. nov., an actinomycete isolated from soil.</title>
        <authorList>
            <person name="Wu H."/>
            <person name="Han L."/>
        </authorList>
    </citation>
    <scope>NUCLEOTIDE SEQUENCE</scope>
    <source>
        <strain evidence="2">HL-66</strain>
    </source>
</reference>
<evidence type="ECO:0000313" key="3">
    <source>
        <dbReference type="Proteomes" id="UP001060150"/>
    </source>
</evidence>
<name>A0ABY5NF01_9ACTN</name>
<gene>
    <name evidence="2" type="ORF">NRO40_29755</name>
</gene>
<organism evidence="2 3">
    <name type="scientific">Streptomyces changanensis</name>
    <dbReference type="NCBI Taxonomy" id="2964669"/>
    <lineage>
        <taxon>Bacteria</taxon>
        <taxon>Bacillati</taxon>
        <taxon>Actinomycetota</taxon>
        <taxon>Actinomycetes</taxon>
        <taxon>Kitasatosporales</taxon>
        <taxon>Streptomycetaceae</taxon>
        <taxon>Streptomyces</taxon>
    </lineage>
</organism>